<proteinExistence type="predicted"/>
<dbReference type="PANTHER" id="PTHR13586">
    <property type="entry name" value="SCD6 PROTEIN-RELATED"/>
    <property type="match status" value="1"/>
</dbReference>
<evidence type="ECO:0000256" key="1">
    <source>
        <dbReference type="SAM" id="MobiDB-lite"/>
    </source>
</evidence>
<keyword evidence="4" id="KW-1185">Reference proteome</keyword>
<dbReference type="EMBL" id="JACEIK010006514">
    <property type="protein sequence ID" value="MCE2055825.1"/>
    <property type="molecule type" value="Genomic_DNA"/>
</dbReference>
<accession>A0ABS8W3T6</accession>
<feature type="region of interest" description="Disordered" evidence="1">
    <location>
        <begin position="166"/>
        <end position="214"/>
    </location>
</feature>
<feature type="compositionally biased region" description="Polar residues" evidence="1">
    <location>
        <begin position="166"/>
        <end position="177"/>
    </location>
</feature>
<organism evidence="3 4">
    <name type="scientific">Datura stramonium</name>
    <name type="common">Jimsonweed</name>
    <name type="synonym">Common thornapple</name>
    <dbReference type="NCBI Taxonomy" id="4076"/>
    <lineage>
        <taxon>Eukaryota</taxon>
        <taxon>Viridiplantae</taxon>
        <taxon>Streptophyta</taxon>
        <taxon>Embryophyta</taxon>
        <taxon>Tracheophyta</taxon>
        <taxon>Spermatophyta</taxon>
        <taxon>Magnoliopsida</taxon>
        <taxon>eudicotyledons</taxon>
        <taxon>Gunneridae</taxon>
        <taxon>Pentapetalae</taxon>
        <taxon>asterids</taxon>
        <taxon>lamiids</taxon>
        <taxon>Solanales</taxon>
        <taxon>Solanaceae</taxon>
        <taxon>Solanoideae</taxon>
        <taxon>Datureae</taxon>
        <taxon>Datura</taxon>
    </lineage>
</organism>
<reference evidence="3 4" key="1">
    <citation type="journal article" date="2021" name="BMC Genomics">
        <title>Datura genome reveals duplications of psychoactive alkaloid biosynthetic genes and high mutation rate following tissue culture.</title>
        <authorList>
            <person name="Rajewski A."/>
            <person name="Carter-House D."/>
            <person name="Stajich J."/>
            <person name="Litt A."/>
        </authorList>
    </citation>
    <scope>NUCLEOTIDE SEQUENCE [LARGE SCALE GENOMIC DNA]</scope>
    <source>
        <strain evidence="3">AR-01</strain>
    </source>
</reference>
<feature type="domain" description="Lsm14-like N-terminal" evidence="2">
    <location>
        <begin position="10"/>
        <end position="101"/>
    </location>
</feature>
<sequence length="645" mass="69557">MAAAATSPIAERVTPAIGSFISLTSTSEFRYEGFVCCNNPHDSTIGLRHVKCLGPEDRCKNGPQVLGSDRIFGYMYFRCSNIKESYLRPVLHQNVIASVAVGSNFSKPHHPVLLPGSPNTLPTPSVQFQSNISMVSNLSSSIPIPSNESTARSIVVDVIATPSPFTNNESGSTSAQHTIKELPSPSHSLAETAVKEPMPSDSTEEKEPMLSDSTEENLGVINAETMLELRMAATTSTVAERLTPRLGSFISLTSISEIRYEGFLCYNNPHDSTIGLRYVDVNSIPASVTNNESGGTSAQPTIEEQPSPSQSLAETTVIMEPMPSNSTEENPEVINAETVSELRMAAATSVIAERLIPALGSFISLTSISEIRYEGFLCYNNPRDSTIGLRYEPHKNHTFLVGLKFCSDFIMQYHFAYPTPATTHHGIANVDTINIGQPILPVTSFQFQSPSSSSFIFWEIPPPPAPMMVNKFGKPNYWAGGLSYYPPAPQSLLQALYPRPILNQNVITSVAVGSSFSEPHYPMLLPGSPNTLLPPFLPTPSVQLQSNISVMSNLSSSIPIPNNGSIALSTLVDVNAILAAVTNNKSGSTSAQPRIEELPSPSHSLAETAVMEPMPSNSAEENPGVINVETVYVHSLFPQLLLCSS</sequence>
<dbReference type="SUPFAM" id="SSF50182">
    <property type="entry name" value="Sm-like ribonucleoproteins"/>
    <property type="match status" value="1"/>
</dbReference>
<dbReference type="InterPro" id="IPR025609">
    <property type="entry name" value="Lsm14-like_N"/>
</dbReference>
<evidence type="ECO:0000313" key="3">
    <source>
        <dbReference type="EMBL" id="MCE2055825.1"/>
    </source>
</evidence>
<comment type="caution">
    <text evidence="3">The sequence shown here is derived from an EMBL/GenBank/DDBJ whole genome shotgun (WGS) entry which is preliminary data.</text>
</comment>
<evidence type="ECO:0000313" key="4">
    <source>
        <dbReference type="Proteomes" id="UP000823775"/>
    </source>
</evidence>
<dbReference type="SMART" id="SM01271">
    <property type="entry name" value="LSM14"/>
    <property type="match status" value="3"/>
</dbReference>
<feature type="domain" description="Lsm14-like N-terminal" evidence="2">
    <location>
        <begin position="239"/>
        <end position="313"/>
    </location>
</feature>
<feature type="domain" description="Lsm14-like N-terminal" evidence="2">
    <location>
        <begin position="352"/>
        <end position="438"/>
    </location>
</feature>
<dbReference type="Proteomes" id="UP000823775">
    <property type="component" value="Unassembled WGS sequence"/>
</dbReference>
<dbReference type="Pfam" id="PF12701">
    <property type="entry name" value="LSM14"/>
    <property type="match status" value="1"/>
</dbReference>
<dbReference type="Gene3D" id="2.30.30.100">
    <property type="match status" value="3"/>
</dbReference>
<dbReference type="InterPro" id="IPR010920">
    <property type="entry name" value="LSM_dom_sf"/>
</dbReference>
<protein>
    <submittedName>
        <fullName evidence="3">Protein LSM14 A</fullName>
    </submittedName>
</protein>
<name>A0ABS8W3T6_DATST</name>
<gene>
    <name evidence="3" type="primary">LSM14A_3</name>
    <name evidence="3" type="ORF">HAX54_043491</name>
</gene>
<evidence type="ECO:0000259" key="2">
    <source>
        <dbReference type="SMART" id="SM01271"/>
    </source>
</evidence>